<feature type="non-terminal residue" evidence="1">
    <location>
        <position position="44"/>
    </location>
</feature>
<reference evidence="1" key="1">
    <citation type="submission" date="2021-06" db="EMBL/GenBank/DDBJ databases">
        <authorList>
            <person name="Kallberg Y."/>
            <person name="Tangrot J."/>
            <person name="Rosling A."/>
        </authorList>
    </citation>
    <scope>NUCLEOTIDE SEQUENCE</scope>
    <source>
        <strain evidence="1">IN212</strain>
    </source>
</reference>
<proteinExistence type="predicted"/>
<feature type="non-terminal residue" evidence="1">
    <location>
        <position position="1"/>
    </location>
</feature>
<keyword evidence="2" id="KW-1185">Reference proteome</keyword>
<organism evidence="1 2">
    <name type="scientific">Racocetra fulgida</name>
    <dbReference type="NCBI Taxonomy" id="60492"/>
    <lineage>
        <taxon>Eukaryota</taxon>
        <taxon>Fungi</taxon>
        <taxon>Fungi incertae sedis</taxon>
        <taxon>Mucoromycota</taxon>
        <taxon>Glomeromycotina</taxon>
        <taxon>Glomeromycetes</taxon>
        <taxon>Diversisporales</taxon>
        <taxon>Gigasporaceae</taxon>
        <taxon>Racocetra</taxon>
    </lineage>
</organism>
<dbReference type="AlphaFoldDB" id="A0A9N9JNA1"/>
<comment type="caution">
    <text evidence="1">The sequence shown here is derived from an EMBL/GenBank/DDBJ whole genome shotgun (WGS) entry which is preliminary data.</text>
</comment>
<dbReference type="OrthoDB" id="10038672at2759"/>
<accession>A0A9N9JNA1</accession>
<gene>
    <name evidence="1" type="ORF">RFULGI_LOCUS16316</name>
</gene>
<name>A0A9N9JNA1_9GLOM</name>
<sequence length="44" mass="4953">KNKGDKSVILSYEHLDKGEGNIHKRHLCAKCLSGEYCVETGDYL</sequence>
<dbReference type="Proteomes" id="UP000789396">
    <property type="component" value="Unassembled WGS sequence"/>
</dbReference>
<protein>
    <submittedName>
        <fullName evidence="1">10821_t:CDS:1</fullName>
    </submittedName>
</protein>
<evidence type="ECO:0000313" key="2">
    <source>
        <dbReference type="Proteomes" id="UP000789396"/>
    </source>
</evidence>
<dbReference type="EMBL" id="CAJVPZ010057222">
    <property type="protein sequence ID" value="CAG8786617.1"/>
    <property type="molecule type" value="Genomic_DNA"/>
</dbReference>
<evidence type="ECO:0000313" key="1">
    <source>
        <dbReference type="EMBL" id="CAG8786617.1"/>
    </source>
</evidence>